<dbReference type="OrthoDB" id="5957327at2759"/>
<dbReference type="PANTHER" id="PTHR46239:SF1">
    <property type="entry name" value="DNA REPAIR PROTEIN RAD51 HOMOLOG 3"/>
    <property type="match status" value="1"/>
</dbReference>
<dbReference type="Proteomes" id="UP000076761">
    <property type="component" value="Unassembled WGS sequence"/>
</dbReference>
<dbReference type="SUPFAM" id="SSF52540">
    <property type="entry name" value="P-loop containing nucleoside triphosphate hydrolases"/>
    <property type="match status" value="1"/>
</dbReference>
<dbReference type="GO" id="GO:0005657">
    <property type="term" value="C:replication fork"/>
    <property type="evidence" value="ECO:0007669"/>
    <property type="project" value="TreeGrafter"/>
</dbReference>
<evidence type="ECO:0000256" key="5">
    <source>
        <dbReference type="ARBA" id="ARBA00023204"/>
    </source>
</evidence>
<dbReference type="Pfam" id="PF08423">
    <property type="entry name" value="Rad51"/>
    <property type="match status" value="1"/>
</dbReference>
<feature type="domain" description="RecA family profile 1" evidence="8">
    <location>
        <begin position="23"/>
        <end position="187"/>
    </location>
</feature>
<evidence type="ECO:0000256" key="6">
    <source>
        <dbReference type="ARBA" id="ARBA00023242"/>
    </source>
</evidence>
<accession>A0A165RCX8</accession>
<dbReference type="EMBL" id="KV425583">
    <property type="protein sequence ID" value="KZT23635.1"/>
    <property type="molecule type" value="Genomic_DNA"/>
</dbReference>
<proteinExistence type="predicted"/>
<dbReference type="GO" id="GO:0033065">
    <property type="term" value="C:Rad51C-XRCC3 complex"/>
    <property type="evidence" value="ECO:0007669"/>
    <property type="project" value="TreeGrafter"/>
</dbReference>
<organism evidence="9 10">
    <name type="scientific">Neolentinus lepideus HHB14362 ss-1</name>
    <dbReference type="NCBI Taxonomy" id="1314782"/>
    <lineage>
        <taxon>Eukaryota</taxon>
        <taxon>Fungi</taxon>
        <taxon>Dikarya</taxon>
        <taxon>Basidiomycota</taxon>
        <taxon>Agaricomycotina</taxon>
        <taxon>Agaricomycetes</taxon>
        <taxon>Gloeophyllales</taxon>
        <taxon>Gloeophyllaceae</taxon>
        <taxon>Neolentinus</taxon>
    </lineage>
</organism>
<name>A0A165RCX8_9AGAM</name>
<dbReference type="PANTHER" id="PTHR46239">
    <property type="entry name" value="DNA REPAIR PROTEIN RAD51 HOMOLOG 3 RAD51C"/>
    <property type="match status" value="1"/>
</dbReference>
<dbReference type="PROSITE" id="PS50162">
    <property type="entry name" value="RECA_2"/>
    <property type="match status" value="1"/>
</dbReference>
<evidence type="ECO:0000256" key="1">
    <source>
        <dbReference type="ARBA" id="ARBA00004123"/>
    </source>
</evidence>
<dbReference type="AlphaFoldDB" id="A0A165RCX8"/>
<dbReference type="InterPro" id="IPR020588">
    <property type="entry name" value="RecA_ATP-bd"/>
</dbReference>
<dbReference type="InterPro" id="IPR027417">
    <property type="entry name" value="P-loop_NTPase"/>
</dbReference>
<dbReference type="STRING" id="1314782.A0A165RCX8"/>
<dbReference type="Gene3D" id="3.40.50.300">
    <property type="entry name" value="P-loop containing nucleotide triphosphate hydrolases"/>
    <property type="match status" value="1"/>
</dbReference>
<evidence type="ECO:0000256" key="2">
    <source>
        <dbReference type="ARBA" id="ARBA00022741"/>
    </source>
</evidence>
<keyword evidence="10" id="KW-1185">Reference proteome</keyword>
<dbReference type="GO" id="GO:0000400">
    <property type="term" value="F:four-way junction DNA binding"/>
    <property type="evidence" value="ECO:0007669"/>
    <property type="project" value="TreeGrafter"/>
</dbReference>
<dbReference type="GO" id="GO:0008821">
    <property type="term" value="F:crossover junction DNA endonuclease activity"/>
    <property type="evidence" value="ECO:0007669"/>
    <property type="project" value="TreeGrafter"/>
</dbReference>
<keyword evidence="2" id="KW-0547">Nucleotide-binding</keyword>
<evidence type="ECO:0000313" key="10">
    <source>
        <dbReference type="Proteomes" id="UP000076761"/>
    </source>
</evidence>
<dbReference type="GO" id="GO:0140664">
    <property type="term" value="F:ATP-dependent DNA damage sensor activity"/>
    <property type="evidence" value="ECO:0007669"/>
    <property type="project" value="InterPro"/>
</dbReference>
<dbReference type="GO" id="GO:0033063">
    <property type="term" value="C:Rad51B-Rad51C-Rad51D-XRCC2 complex"/>
    <property type="evidence" value="ECO:0007669"/>
    <property type="project" value="TreeGrafter"/>
</dbReference>
<sequence length="270" mass="29164">MAGASQDSKVPPMTQSAASMLAQSKRTLFNCPPVDGLLGGGLRQGYIIEISGPPGTPKERLAIDLTKSVVKDGRNALFVDMQNTVMPAVLSRALKENELDGVEYDKQVQYVKLHTLADLTALIHNLSSYLDEDPKLSLLVLNSLSFPFQSSSDLLPATRQFLLERIKPILARNCTARSLSIVITTQLSTKLIKEDGTSGNFDNGARAIMLPSLGNAYLPAGRTYRLLIIPQSRTSGIVRLLASPTYVQGKGPPPQAAYVMDGRTVRAPDA</sequence>
<evidence type="ECO:0000259" key="8">
    <source>
        <dbReference type="PROSITE" id="PS50162"/>
    </source>
</evidence>
<protein>
    <recommendedName>
        <fullName evidence="7">DNA repair protein RAD51 homolog 3</fullName>
    </recommendedName>
</protein>
<dbReference type="FunCoup" id="A0A165RCX8">
    <property type="interactions" value="1"/>
</dbReference>
<evidence type="ECO:0000256" key="4">
    <source>
        <dbReference type="ARBA" id="ARBA00022840"/>
    </source>
</evidence>
<dbReference type="InterPro" id="IPR052093">
    <property type="entry name" value="HR_Repair_Mediator"/>
</dbReference>
<keyword evidence="3" id="KW-0227">DNA damage</keyword>
<evidence type="ECO:0000313" key="9">
    <source>
        <dbReference type="EMBL" id="KZT23635.1"/>
    </source>
</evidence>
<dbReference type="GO" id="GO:0007131">
    <property type="term" value="P:reciprocal meiotic recombination"/>
    <property type="evidence" value="ECO:0007669"/>
    <property type="project" value="TreeGrafter"/>
</dbReference>
<keyword evidence="4" id="KW-0067">ATP-binding</keyword>
<evidence type="ECO:0000256" key="7">
    <source>
        <dbReference type="ARBA" id="ARBA00040674"/>
    </source>
</evidence>
<comment type="subcellular location">
    <subcellularLocation>
        <location evidence="1">Nucleus</location>
    </subcellularLocation>
</comment>
<evidence type="ECO:0000256" key="3">
    <source>
        <dbReference type="ARBA" id="ARBA00022763"/>
    </source>
</evidence>
<gene>
    <name evidence="9" type="ORF">NEOLEDRAFT_1136088</name>
</gene>
<dbReference type="InterPro" id="IPR013632">
    <property type="entry name" value="Rad51_C"/>
</dbReference>
<reference evidence="9 10" key="1">
    <citation type="journal article" date="2016" name="Mol. Biol. Evol.">
        <title>Comparative Genomics of Early-Diverging Mushroom-Forming Fungi Provides Insights into the Origins of Lignocellulose Decay Capabilities.</title>
        <authorList>
            <person name="Nagy L.G."/>
            <person name="Riley R."/>
            <person name="Tritt A."/>
            <person name="Adam C."/>
            <person name="Daum C."/>
            <person name="Floudas D."/>
            <person name="Sun H."/>
            <person name="Yadav J.S."/>
            <person name="Pangilinan J."/>
            <person name="Larsson K.H."/>
            <person name="Matsuura K."/>
            <person name="Barry K."/>
            <person name="Labutti K."/>
            <person name="Kuo R."/>
            <person name="Ohm R.A."/>
            <person name="Bhattacharya S.S."/>
            <person name="Shirouzu T."/>
            <person name="Yoshinaga Y."/>
            <person name="Martin F.M."/>
            <person name="Grigoriev I.V."/>
            <person name="Hibbett D.S."/>
        </authorList>
    </citation>
    <scope>NUCLEOTIDE SEQUENCE [LARGE SCALE GENOMIC DNA]</scope>
    <source>
        <strain evidence="9 10">HHB14362 ss-1</strain>
    </source>
</reference>
<dbReference type="GO" id="GO:0005524">
    <property type="term" value="F:ATP binding"/>
    <property type="evidence" value="ECO:0007669"/>
    <property type="project" value="UniProtKB-KW"/>
</dbReference>
<keyword evidence="6" id="KW-0539">Nucleus</keyword>
<dbReference type="GO" id="GO:0000707">
    <property type="term" value="P:meiotic DNA recombinase assembly"/>
    <property type="evidence" value="ECO:0007669"/>
    <property type="project" value="TreeGrafter"/>
</dbReference>
<dbReference type="InParanoid" id="A0A165RCX8"/>
<keyword evidence="5" id="KW-0234">DNA repair</keyword>